<dbReference type="Pfam" id="PF00172">
    <property type="entry name" value="Zn_clus"/>
    <property type="match status" value="1"/>
</dbReference>
<dbReference type="Proteomes" id="UP000193560">
    <property type="component" value="Unassembled WGS sequence"/>
</dbReference>
<evidence type="ECO:0000256" key="1">
    <source>
        <dbReference type="ARBA" id="ARBA00004123"/>
    </source>
</evidence>
<comment type="subcellular location">
    <subcellularLocation>
        <location evidence="1">Nucleus</location>
    </subcellularLocation>
</comment>
<evidence type="ECO:0000256" key="2">
    <source>
        <dbReference type="ARBA" id="ARBA00022723"/>
    </source>
</evidence>
<evidence type="ECO:0000259" key="8">
    <source>
        <dbReference type="PROSITE" id="PS50048"/>
    </source>
</evidence>
<sequence>MLLCSQKKTHPCEGCRERKKKCSGEYPCVRCDRLGNECVFLQPTLPPDHAYVNLLQEQELSLELETLNSSLLDMERTMTQLHRNTSDKYNGHKRQMTHQRMTSNTSQQQQQQQDIIHNWQLILSKHGITVNTSIKSYSDLLKQAELWQQACQSFTTPPLFRSPPCPFSPSGMVLRRQLPLWLLRRGYFMAITMCVKTQQSTDRSLATALPATPHNLLQHQLGYQQQQPSPPLSEHESIKQDDDTPPMTIIAATTTSFNDNPDKLCRHILDTFFACYVVRYTILHQRTFYRLFVTPIASSSSSSSLLLDSPVICAVCAVALTIRCRHMLPSIPYQHQVQMADILYRRARDIVDFDEPTLATFIVLSFLAMYKQLIFCVEEASFYLDMAFRTRCLLVDDDDDDNDDDDDVDEDTRGERELIKRLHWALWETQTSVEYYKNQRGVPQSTTTTTTKSSSTSSLCCNSRSENPITTLMKEKKDHYRRRPLPDEPPIIHQTLRNAHYRSEMMAAQGSFLRRVRFGNNDTIDVNYLADTEYRFSNYYYQDIPADCRMPPGILEEGLSDSDFRKRLDTHRGHGGGGIGCVDEDDDGNRTAALSLTLQYFQGVISLYEPFLPDLKDRQRAQGAGLLKDDGDTPSFSGSSSTTKAGSKFIKEEETSARITGESEVTMHQLRAQQKCTHAATSIVRLLDYQRSLPRHCTVNIHILLTAWDIHMRNACLGMTIPPDNGDDQHDNSPLYFHCLTPASIHQARRSLLQCLSILREGYLFNFAEHAVWEYYEHVEQQLLSSLPRQHPSTAPTAAYWIPFGS</sequence>
<dbReference type="InterPro" id="IPR001138">
    <property type="entry name" value="Zn2Cys6_DnaBD"/>
</dbReference>
<feature type="domain" description="Zn(2)-C6 fungal-type" evidence="8">
    <location>
        <begin position="11"/>
        <end position="40"/>
    </location>
</feature>
<evidence type="ECO:0000256" key="5">
    <source>
        <dbReference type="ARBA" id="ARBA00023242"/>
    </source>
</evidence>
<feature type="compositionally biased region" description="Basic and acidic residues" evidence="7">
    <location>
        <begin position="233"/>
        <end position="242"/>
    </location>
</feature>
<dbReference type="CDD" id="cd00067">
    <property type="entry name" value="GAL4"/>
    <property type="match status" value="1"/>
</dbReference>
<feature type="region of interest" description="Disordered" evidence="7">
    <location>
        <begin position="625"/>
        <end position="655"/>
    </location>
</feature>
<dbReference type="PANTHER" id="PTHR47338:SF5">
    <property type="entry name" value="ZN(II)2CYS6 TRANSCRIPTION FACTOR (EUROFUNG)"/>
    <property type="match status" value="1"/>
</dbReference>
<dbReference type="AlphaFoldDB" id="A0A1X2IEY3"/>
<dbReference type="CDD" id="cd12148">
    <property type="entry name" value="fungal_TF_MHR"/>
    <property type="match status" value="1"/>
</dbReference>
<evidence type="ECO:0000256" key="4">
    <source>
        <dbReference type="ARBA" id="ARBA00023163"/>
    </source>
</evidence>
<feature type="compositionally biased region" description="Low complexity" evidence="7">
    <location>
        <begin position="445"/>
        <end position="458"/>
    </location>
</feature>
<accession>A0A1X2IEY3</accession>
<dbReference type="InterPro" id="IPR050815">
    <property type="entry name" value="TF_fung"/>
</dbReference>
<feature type="region of interest" description="Disordered" evidence="7">
    <location>
        <begin position="441"/>
        <end position="461"/>
    </location>
</feature>
<dbReference type="SUPFAM" id="SSF57701">
    <property type="entry name" value="Zn2/Cys6 DNA-binding domain"/>
    <property type="match status" value="1"/>
</dbReference>
<dbReference type="GO" id="GO:0005634">
    <property type="term" value="C:nucleus"/>
    <property type="evidence" value="ECO:0007669"/>
    <property type="project" value="UniProtKB-SubCell"/>
</dbReference>
<keyword evidence="6" id="KW-0175">Coiled coil</keyword>
<gene>
    <name evidence="9" type="ORF">BCR42DRAFT_50835</name>
</gene>
<reference evidence="9 10" key="1">
    <citation type="submission" date="2016-07" db="EMBL/GenBank/DDBJ databases">
        <title>Pervasive Adenine N6-methylation of Active Genes in Fungi.</title>
        <authorList>
            <consortium name="DOE Joint Genome Institute"/>
            <person name="Mondo S.J."/>
            <person name="Dannebaum R.O."/>
            <person name="Kuo R.C."/>
            <person name="Labutti K."/>
            <person name="Haridas S."/>
            <person name="Kuo A."/>
            <person name="Salamov A."/>
            <person name="Ahrendt S.R."/>
            <person name="Lipzen A."/>
            <person name="Sullivan W."/>
            <person name="Andreopoulos W.B."/>
            <person name="Clum A."/>
            <person name="Lindquist E."/>
            <person name="Daum C."/>
            <person name="Ramamoorthy G.K."/>
            <person name="Gryganskyi A."/>
            <person name="Culley D."/>
            <person name="Magnuson J.K."/>
            <person name="James T.Y."/>
            <person name="O'Malley M.A."/>
            <person name="Stajich J.E."/>
            <person name="Spatafora J.W."/>
            <person name="Visel A."/>
            <person name="Grigoriev I.V."/>
        </authorList>
    </citation>
    <scope>NUCLEOTIDE SEQUENCE [LARGE SCALE GENOMIC DNA]</scope>
    <source>
        <strain evidence="9 10">NRRL 1336</strain>
    </source>
</reference>
<evidence type="ECO:0000256" key="3">
    <source>
        <dbReference type="ARBA" id="ARBA00023015"/>
    </source>
</evidence>
<keyword evidence="3" id="KW-0805">Transcription regulation</keyword>
<keyword evidence="10" id="KW-1185">Reference proteome</keyword>
<proteinExistence type="predicted"/>
<organism evidence="9 10">
    <name type="scientific">Absidia repens</name>
    <dbReference type="NCBI Taxonomy" id="90262"/>
    <lineage>
        <taxon>Eukaryota</taxon>
        <taxon>Fungi</taxon>
        <taxon>Fungi incertae sedis</taxon>
        <taxon>Mucoromycota</taxon>
        <taxon>Mucoromycotina</taxon>
        <taxon>Mucoromycetes</taxon>
        <taxon>Mucorales</taxon>
        <taxon>Cunninghamellaceae</taxon>
        <taxon>Absidia</taxon>
    </lineage>
</organism>
<dbReference type="SMART" id="SM00066">
    <property type="entry name" value="GAL4"/>
    <property type="match status" value="1"/>
</dbReference>
<feature type="coiled-coil region" evidence="6">
    <location>
        <begin position="57"/>
        <end position="84"/>
    </location>
</feature>
<keyword evidence="5" id="KW-0539">Nucleus</keyword>
<keyword evidence="4" id="KW-0804">Transcription</keyword>
<dbReference type="PROSITE" id="PS50048">
    <property type="entry name" value="ZN2_CY6_FUNGAL_2"/>
    <property type="match status" value="1"/>
</dbReference>
<evidence type="ECO:0000313" key="10">
    <source>
        <dbReference type="Proteomes" id="UP000193560"/>
    </source>
</evidence>
<dbReference type="GO" id="GO:0008270">
    <property type="term" value="F:zinc ion binding"/>
    <property type="evidence" value="ECO:0007669"/>
    <property type="project" value="InterPro"/>
</dbReference>
<dbReference type="OrthoDB" id="2328572at2759"/>
<evidence type="ECO:0000256" key="7">
    <source>
        <dbReference type="SAM" id="MobiDB-lite"/>
    </source>
</evidence>
<dbReference type="PROSITE" id="PS00463">
    <property type="entry name" value="ZN2_CY6_FUNGAL_1"/>
    <property type="match status" value="1"/>
</dbReference>
<protein>
    <recommendedName>
        <fullName evidence="8">Zn(2)-C6 fungal-type domain-containing protein</fullName>
    </recommendedName>
</protein>
<name>A0A1X2IEY3_9FUNG</name>
<keyword evidence="2" id="KW-0479">Metal-binding</keyword>
<evidence type="ECO:0000313" key="9">
    <source>
        <dbReference type="EMBL" id="ORZ15271.1"/>
    </source>
</evidence>
<dbReference type="GO" id="GO:0000981">
    <property type="term" value="F:DNA-binding transcription factor activity, RNA polymerase II-specific"/>
    <property type="evidence" value="ECO:0007669"/>
    <property type="project" value="InterPro"/>
</dbReference>
<feature type="compositionally biased region" description="Low complexity" evidence="7">
    <location>
        <begin position="635"/>
        <end position="648"/>
    </location>
</feature>
<dbReference type="Gene3D" id="4.10.240.10">
    <property type="entry name" value="Zn(2)-C6 fungal-type DNA-binding domain"/>
    <property type="match status" value="1"/>
</dbReference>
<feature type="region of interest" description="Disordered" evidence="7">
    <location>
        <begin position="223"/>
        <end position="245"/>
    </location>
</feature>
<dbReference type="PANTHER" id="PTHR47338">
    <property type="entry name" value="ZN(II)2CYS6 TRANSCRIPTION FACTOR (EUROFUNG)-RELATED"/>
    <property type="match status" value="1"/>
</dbReference>
<evidence type="ECO:0000256" key="6">
    <source>
        <dbReference type="SAM" id="Coils"/>
    </source>
</evidence>
<dbReference type="EMBL" id="MCGE01000013">
    <property type="protein sequence ID" value="ORZ15271.1"/>
    <property type="molecule type" value="Genomic_DNA"/>
</dbReference>
<comment type="caution">
    <text evidence="9">The sequence shown here is derived from an EMBL/GenBank/DDBJ whole genome shotgun (WGS) entry which is preliminary data.</text>
</comment>
<dbReference type="InterPro" id="IPR036864">
    <property type="entry name" value="Zn2-C6_fun-type_DNA-bd_sf"/>
</dbReference>